<dbReference type="KEGG" id="fse:DI487_13050"/>
<dbReference type="EMBL" id="CP029463">
    <property type="protein sequence ID" value="AWM14693.1"/>
    <property type="molecule type" value="Genomic_DNA"/>
</dbReference>
<dbReference type="Proteomes" id="UP000245429">
    <property type="component" value="Chromosome"/>
</dbReference>
<name>A0A2U8QX30_9FLAO</name>
<evidence type="ECO:0000313" key="1">
    <source>
        <dbReference type="EMBL" id="AWM14693.1"/>
    </source>
</evidence>
<reference evidence="1 2" key="1">
    <citation type="submission" date="2018-05" db="EMBL/GenBank/DDBJ databases">
        <title>Flavobacterium sp. MEBiC07310.</title>
        <authorList>
            <person name="Baek K."/>
        </authorList>
    </citation>
    <scope>NUCLEOTIDE SEQUENCE [LARGE SCALE GENOMIC DNA]</scope>
    <source>
        <strain evidence="1 2">MEBiC07310</strain>
    </source>
</reference>
<organism evidence="1 2">
    <name type="scientific">Flavobacterium sediminis</name>
    <dbReference type="NCBI Taxonomy" id="2201181"/>
    <lineage>
        <taxon>Bacteria</taxon>
        <taxon>Pseudomonadati</taxon>
        <taxon>Bacteroidota</taxon>
        <taxon>Flavobacteriia</taxon>
        <taxon>Flavobacteriales</taxon>
        <taxon>Flavobacteriaceae</taxon>
        <taxon>Flavobacterium</taxon>
    </lineage>
</organism>
<protein>
    <recommendedName>
        <fullName evidence="3">Roadblock/LAMTOR2 domain-containing protein</fullName>
    </recommendedName>
</protein>
<proteinExistence type="predicted"/>
<dbReference type="RefSeq" id="WP_109570031.1">
    <property type="nucleotide sequence ID" value="NZ_CP029463.1"/>
</dbReference>
<dbReference type="OrthoDB" id="572168at2"/>
<evidence type="ECO:0008006" key="3">
    <source>
        <dbReference type="Google" id="ProtNLM"/>
    </source>
</evidence>
<gene>
    <name evidence="1" type="ORF">DI487_13050</name>
</gene>
<dbReference type="AlphaFoldDB" id="A0A2U8QX30"/>
<evidence type="ECO:0000313" key="2">
    <source>
        <dbReference type="Proteomes" id="UP000245429"/>
    </source>
</evidence>
<accession>A0A2U8QX30</accession>
<sequence>MSDFIKTFIEEVKTNTPGYIATAVADVKTGVLYGSDSAVPSFDPAIASVYNLEVAKAKMTAIKALGLDSKLENILVNLNNQIHIIDLAEDGAYFVYLAVDSTKANLGMTMALLNKYKKTLKDNL</sequence>
<keyword evidence="2" id="KW-1185">Reference proteome</keyword>